<evidence type="ECO:0000313" key="2">
    <source>
        <dbReference type="Proteomes" id="UP000772618"/>
    </source>
</evidence>
<evidence type="ECO:0000313" key="1">
    <source>
        <dbReference type="EMBL" id="MBT1706418.1"/>
    </source>
</evidence>
<dbReference type="Proteomes" id="UP000772618">
    <property type="component" value="Unassembled WGS sequence"/>
</dbReference>
<keyword evidence="2" id="KW-1185">Reference proteome</keyword>
<gene>
    <name evidence="1" type="ORF">KK060_24280</name>
</gene>
<reference evidence="1 2" key="1">
    <citation type="submission" date="2021-05" db="EMBL/GenBank/DDBJ databases">
        <title>A Polyphasic approach of four new species of the genus Ohtaekwangia: Ohtaekwangia histidinii sp. nov., Ohtaekwangia cretensis sp. nov., Ohtaekwangia indiensis sp. nov., Ohtaekwangia reichenbachii sp. nov. from diverse environment.</title>
        <authorList>
            <person name="Octaviana S."/>
        </authorList>
    </citation>
    <scope>NUCLEOTIDE SEQUENCE [LARGE SCALE GENOMIC DNA]</scope>
    <source>
        <strain evidence="1 2">PWU20</strain>
    </source>
</reference>
<sequence>MNSMINKVKSQRDTTTIDLTWIDNCSFEPEFHLKKLANDTLYFEYTNKSDGETTCTCAFRLQFELQKLSQRDFEIKINNWHIDKKAKRYNTDGYIVEYYPERTSNPKVYREIYTDHGKLIAEVFYDKDGNIALEKYYNESWGFLERERKN</sequence>
<accession>A0ABS5VZB9</accession>
<dbReference type="EMBL" id="JAHESD010000110">
    <property type="protein sequence ID" value="MBT1706418.1"/>
    <property type="molecule type" value="Genomic_DNA"/>
</dbReference>
<name>A0ABS5VZB9_9BACT</name>
<organism evidence="1 2">
    <name type="scientific">Chryseosolibacter indicus</name>
    <dbReference type="NCBI Taxonomy" id="2782351"/>
    <lineage>
        <taxon>Bacteria</taxon>
        <taxon>Pseudomonadati</taxon>
        <taxon>Bacteroidota</taxon>
        <taxon>Cytophagia</taxon>
        <taxon>Cytophagales</taxon>
        <taxon>Chryseotaleaceae</taxon>
        <taxon>Chryseosolibacter</taxon>
    </lineage>
</organism>
<proteinExistence type="predicted"/>
<protein>
    <submittedName>
        <fullName evidence="1">Uncharacterized protein</fullName>
    </submittedName>
</protein>
<comment type="caution">
    <text evidence="1">The sequence shown here is derived from an EMBL/GenBank/DDBJ whole genome shotgun (WGS) entry which is preliminary data.</text>
</comment>
<dbReference type="RefSeq" id="WP_254157732.1">
    <property type="nucleotide sequence ID" value="NZ_JAHESD010000110.1"/>
</dbReference>